<name>A0A420IC84_9PEZI</name>
<evidence type="ECO:0000313" key="2">
    <source>
        <dbReference type="Proteomes" id="UP000285326"/>
    </source>
</evidence>
<reference evidence="1 2" key="1">
    <citation type="journal article" date="2018" name="BMC Genomics">
        <title>Comparative genome analyses reveal sequence features reflecting distinct modes of host-adaptation between dicot and monocot powdery mildew.</title>
        <authorList>
            <person name="Wu Y."/>
            <person name="Ma X."/>
            <person name="Pan Z."/>
            <person name="Kale S.D."/>
            <person name="Song Y."/>
            <person name="King H."/>
            <person name="Zhang Q."/>
            <person name="Presley C."/>
            <person name="Deng X."/>
            <person name="Wei C.I."/>
            <person name="Xiao S."/>
        </authorList>
    </citation>
    <scope>NUCLEOTIDE SEQUENCE [LARGE SCALE GENOMIC DNA]</scope>
    <source>
        <strain evidence="1">UMSG1</strain>
    </source>
</reference>
<organism evidence="1 2">
    <name type="scientific">Golovinomyces cichoracearum</name>
    <dbReference type="NCBI Taxonomy" id="62708"/>
    <lineage>
        <taxon>Eukaryota</taxon>
        <taxon>Fungi</taxon>
        <taxon>Dikarya</taxon>
        <taxon>Ascomycota</taxon>
        <taxon>Pezizomycotina</taxon>
        <taxon>Leotiomycetes</taxon>
        <taxon>Erysiphales</taxon>
        <taxon>Erysiphaceae</taxon>
        <taxon>Golovinomyces</taxon>
    </lineage>
</organism>
<dbReference type="AlphaFoldDB" id="A0A420IC84"/>
<comment type="caution">
    <text evidence="1">The sequence shown here is derived from an EMBL/GenBank/DDBJ whole genome shotgun (WGS) entry which is preliminary data.</text>
</comment>
<dbReference type="EMBL" id="MCBS01024924">
    <property type="protein sequence ID" value="RKF72134.1"/>
    <property type="molecule type" value="Genomic_DNA"/>
</dbReference>
<dbReference type="Proteomes" id="UP000285326">
    <property type="component" value="Unassembled WGS sequence"/>
</dbReference>
<gene>
    <name evidence="1" type="ORF">GcM1_249211</name>
</gene>
<sequence>MAQAFASTAQVEGLALQQERNQVKGLALHLLLPTAAVSWPLGRWPVACGRRPAASGLRHRPQATARSSASKCISKCKYQQINASESGSS</sequence>
<evidence type="ECO:0000313" key="1">
    <source>
        <dbReference type="EMBL" id="RKF72134.1"/>
    </source>
</evidence>
<proteinExistence type="predicted"/>
<protein>
    <submittedName>
        <fullName evidence="1">Uncharacterized protein</fullName>
    </submittedName>
</protein>
<accession>A0A420IC84</accession>